<dbReference type="STRING" id="4540.A0A3L6SLA9"/>
<comment type="caution">
    <text evidence="15">The sequence shown here is derived from an EMBL/GenBank/DDBJ whole genome shotgun (WGS) entry which is preliminary data.</text>
</comment>
<evidence type="ECO:0000256" key="13">
    <source>
        <dbReference type="SAM" id="Phobius"/>
    </source>
</evidence>
<evidence type="ECO:0000256" key="9">
    <source>
        <dbReference type="ARBA" id="ARBA00022833"/>
    </source>
</evidence>
<dbReference type="EMBL" id="PQIB02000004">
    <property type="protein sequence ID" value="RLN22333.1"/>
    <property type="molecule type" value="Genomic_DNA"/>
</dbReference>
<keyword evidence="9" id="KW-0862">Zinc</keyword>
<evidence type="ECO:0000256" key="11">
    <source>
        <dbReference type="PROSITE-ProRule" id="PRU00455"/>
    </source>
</evidence>
<dbReference type="PANTHER" id="PTHR46632:SF16">
    <property type="entry name" value="E3 UBIQUITIN-PROTEIN LIGASE SINA-LIKE 10"/>
    <property type="match status" value="1"/>
</dbReference>
<keyword evidence="5" id="KW-0808">Transferase</keyword>
<evidence type="ECO:0000256" key="10">
    <source>
        <dbReference type="ARBA" id="ARBA00024004"/>
    </source>
</evidence>
<dbReference type="AlphaFoldDB" id="A0A3L6SLA9"/>
<evidence type="ECO:0000256" key="1">
    <source>
        <dbReference type="ARBA" id="ARBA00000900"/>
    </source>
</evidence>
<sequence>MEGKDSEERGRERRQHKDDDEASSSAKRRKPTATAVDMALEVLDCTVCYSPLKPPVFQCAVGHVVCSCCRAKLPGDRCHMCSAGPATTCYNRCHAVEHILESIRVPCAHTGCAARTAYHDREAHEAACPHAPCFCRSPAAHLVSLHGWPCSAFRFDEPLAVPVAAMWGAVVRVQHDGGCGRRAFFLLLVMRPAGALGIAVSALCVEPRRAPPRRRGSSAA</sequence>
<gene>
    <name evidence="15" type="ORF">C2845_PM07G02700</name>
</gene>
<comment type="function">
    <text evidence="10">E3 ubiquitin-protein ligase that mediates ubiquitination and subsequent proteasomal degradation of target proteins. E3 ubiquitin ligases accept ubiquitin from an E2 ubiquitin-conjugating enzyme in the form of a thioester and then directly transfers the ubiquitin to targeted substrates. It probably triggers the ubiquitin-mediated degradation of different substrates.</text>
</comment>
<feature type="transmembrane region" description="Helical" evidence="13">
    <location>
        <begin position="183"/>
        <end position="205"/>
    </location>
</feature>
<dbReference type="InterPro" id="IPR049548">
    <property type="entry name" value="Sina-like_RING"/>
</dbReference>
<feature type="domain" description="SIAH-type" evidence="14">
    <location>
        <begin position="102"/>
        <end position="147"/>
    </location>
</feature>
<evidence type="ECO:0000256" key="7">
    <source>
        <dbReference type="ARBA" id="ARBA00022771"/>
    </source>
</evidence>
<dbReference type="GO" id="GO:0008270">
    <property type="term" value="F:zinc ion binding"/>
    <property type="evidence" value="ECO:0007669"/>
    <property type="project" value="UniProtKB-KW"/>
</dbReference>
<dbReference type="PROSITE" id="PS51081">
    <property type="entry name" value="ZF_SIAH"/>
    <property type="match status" value="1"/>
</dbReference>
<dbReference type="OrthoDB" id="4788989at2759"/>
<dbReference type="Gene3D" id="3.30.40.10">
    <property type="entry name" value="Zinc/RING finger domain, C3HC4 (zinc finger)"/>
    <property type="match status" value="1"/>
</dbReference>
<reference evidence="16" key="1">
    <citation type="journal article" date="2019" name="Nat. Commun.">
        <title>The genome of broomcorn millet.</title>
        <authorList>
            <person name="Zou C."/>
            <person name="Miki D."/>
            <person name="Li D."/>
            <person name="Tang Q."/>
            <person name="Xiao L."/>
            <person name="Rajput S."/>
            <person name="Deng P."/>
            <person name="Jia W."/>
            <person name="Huang R."/>
            <person name="Zhang M."/>
            <person name="Sun Y."/>
            <person name="Hu J."/>
            <person name="Fu X."/>
            <person name="Schnable P.S."/>
            <person name="Li F."/>
            <person name="Zhang H."/>
            <person name="Feng B."/>
            <person name="Zhu X."/>
            <person name="Liu R."/>
            <person name="Schnable J.C."/>
            <person name="Zhu J.-K."/>
            <person name="Zhang H."/>
        </authorList>
    </citation>
    <scope>NUCLEOTIDE SEQUENCE [LARGE SCALE GENOMIC DNA]</scope>
</reference>
<feature type="compositionally biased region" description="Basic and acidic residues" evidence="12">
    <location>
        <begin position="1"/>
        <end position="19"/>
    </location>
</feature>
<dbReference type="InterPro" id="IPR044286">
    <property type="entry name" value="SINL_plant"/>
</dbReference>
<dbReference type="InterPro" id="IPR013010">
    <property type="entry name" value="Znf_SIAH"/>
</dbReference>
<evidence type="ECO:0000256" key="5">
    <source>
        <dbReference type="ARBA" id="ARBA00022679"/>
    </source>
</evidence>
<evidence type="ECO:0000259" key="14">
    <source>
        <dbReference type="PROSITE" id="PS51081"/>
    </source>
</evidence>
<comment type="similarity">
    <text evidence="3">Belongs to the SINA (Seven in absentia) family.</text>
</comment>
<comment type="catalytic activity">
    <reaction evidence="1">
        <text>S-ubiquitinyl-[E2 ubiquitin-conjugating enzyme]-L-cysteine + [acceptor protein]-L-lysine = [E2 ubiquitin-conjugating enzyme]-L-cysteine + N(6)-ubiquitinyl-[acceptor protein]-L-lysine.</text>
        <dbReference type="EC" id="2.3.2.27"/>
    </reaction>
</comment>
<dbReference type="InterPro" id="IPR013083">
    <property type="entry name" value="Znf_RING/FYVE/PHD"/>
</dbReference>
<evidence type="ECO:0000256" key="3">
    <source>
        <dbReference type="ARBA" id="ARBA00009119"/>
    </source>
</evidence>
<protein>
    <recommendedName>
        <fullName evidence="4">RING-type E3 ubiquitin transferase</fullName>
        <ecNumber evidence="4">2.3.2.27</ecNumber>
    </recommendedName>
</protein>
<dbReference type="GO" id="GO:0061630">
    <property type="term" value="F:ubiquitin protein ligase activity"/>
    <property type="evidence" value="ECO:0007669"/>
    <property type="project" value="UniProtKB-EC"/>
</dbReference>
<keyword evidence="16" id="KW-1185">Reference proteome</keyword>
<evidence type="ECO:0000256" key="2">
    <source>
        <dbReference type="ARBA" id="ARBA00004906"/>
    </source>
</evidence>
<dbReference type="EC" id="2.3.2.27" evidence="4"/>
<evidence type="ECO:0000256" key="12">
    <source>
        <dbReference type="SAM" id="MobiDB-lite"/>
    </source>
</evidence>
<keyword evidence="6" id="KW-0479">Metal-binding</keyword>
<evidence type="ECO:0000256" key="6">
    <source>
        <dbReference type="ARBA" id="ARBA00022723"/>
    </source>
</evidence>
<evidence type="ECO:0000313" key="16">
    <source>
        <dbReference type="Proteomes" id="UP000275267"/>
    </source>
</evidence>
<keyword evidence="13" id="KW-0472">Membrane</keyword>
<evidence type="ECO:0000256" key="4">
    <source>
        <dbReference type="ARBA" id="ARBA00012483"/>
    </source>
</evidence>
<keyword evidence="13" id="KW-1133">Transmembrane helix</keyword>
<keyword evidence="13" id="KW-0812">Transmembrane</keyword>
<evidence type="ECO:0000313" key="15">
    <source>
        <dbReference type="EMBL" id="RLN22333.1"/>
    </source>
</evidence>
<feature type="region of interest" description="Disordered" evidence="12">
    <location>
        <begin position="1"/>
        <end position="32"/>
    </location>
</feature>
<organism evidence="15 16">
    <name type="scientific">Panicum miliaceum</name>
    <name type="common">Proso millet</name>
    <name type="synonym">Broomcorn millet</name>
    <dbReference type="NCBI Taxonomy" id="4540"/>
    <lineage>
        <taxon>Eukaryota</taxon>
        <taxon>Viridiplantae</taxon>
        <taxon>Streptophyta</taxon>
        <taxon>Embryophyta</taxon>
        <taxon>Tracheophyta</taxon>
        <taxon>Spermatophyta</taxon>
        <taxon>Magnoliopsida</taxon>
        <taxon>Liliopsida</taxon>
        <taxon>Poales</taxon>
        <taxon>Poaceae</taxon>
        <taxon>PACMAD clade</taxon>
        <taxon>Panicoideae</taxon>
        <taxon>Panicodae</taxon>
        <taxon>Paniceae</taxon>
        <taxon>Panicinae</taxon>
        <taxon>Panicum</taxon>
        <taxon>Panicum sect. Panicum</taxon>
    </lineage>
</organism>
<dbReference type="PANTHER" id="PTHR46632">
    <property type="entry name" value="E3 UBIQUITIN-PROTEIN LIGASE SINA-LIKE 4"/>
    <property type="match status" value="1"/>
</dbReference>
<dbReference type="SUPFAM" id="SSF49599">
    <property type="entry name" value="TRAF domain-like"/>
    <property type="match status" value="1"/>
</dbReference>
<keyword evidence="8" id="KW-0833">Ubl conjugation pathway</keyword>
<accession>A0A3L6SLA9</accession>
<evidence type="ECO:0000256" key="8">
    <source>
        <dbReference type="ARBA" id="ARBA00022786"/>
    </source>
</evidence>
<proteinExistence type="inferred from homology"/>
<dbReference type="Pfam" id="PF21362">
    <property type="entry name" value="Sina_RING"/>
    <property type="match status" value="1"/>
</dbReference>
<comment type="pathway">
    <text evidence="2">Protein modification; protein ubiquitination.</text>
</comment>
<keyword evidence="7 11" id="KW-0863">Zinc-finger</keyword>
<dbReference type="Proteomes" id="UP000275267">
    <property type="component" value="Unassembled WGS sequence"/>
</dbReference>
<name>A0A3L6SLA9_PANMI</name>